<sequence>MGVALRAGHPVYFVIFFRDRGADAMTATTAD</sequence>
<organism evidence="1 2">
    <name type="scientific">Cupriavidus necator (strain ATCC 43291 / DSM 13513 / CCUG 52238 / LMG 8453 / N-1)</name>
    <name type="common">Ralstonia eutropha</name>
    <dbReference type="NCBI Taxonomy" id="1042878"/>
    <lineage>
        <taxon>Bacteria</taxon>
        <taxon>Pseudomonadati</taxon>
        <taxon>Pseudomonadota</taxon>
        <taxon>Betaproteobacteria</taxon>
        <taxon>Burkholderiales</taxon>
        <taxon>Burkholderiaceae</taxon>
        <taxon>Cupriavidus</taxon>
    </lineage>
</organism>
<name>G0EWZ3_CUPNN</name>
<dbReference type="AlphaFoldDB" id="G0EWZ3"/>
<protein>
    <submittedName>
        <fullName evidence="1">Uncharacterized protein</fullName>
    </submittedName>
</protein>
<evidence type="ECO:0000313" key="2">
    <source>
        <dbReference type="Proteomes" id="UP000006798"/>
    </source>
</evidence>
<dbReference type="KEGG" id="cnc:CNE_1c18260"/>
<dbReference type="Proteomes" id="UP000006798">
    <property type="component" value="Chromosome 1"/>
</dbReference>
<reference evidence="1 2" key="1">
    <citation type="journal article" date="2011" name="J. Bacteriol.">
        <title>Complete genome sequence of the type strain Cupriavidus necator N-1.</title>
        <authorList>
            <person name="Poehlein A."/>
            <person name="Kusian B."/>
            <person name="Friedrich B."/>
            <person name="Daniel R."/>
            <person name="Bowien B."/>
        </authorList>
    </citation>
    <scope>NUCLEOTIDE SEQUENCE [LARGE SCALE GENOMIC DNA]</scope>
    <source>
        <strain evidence="2">ATCC 43291 / DSM 13513 / CCUG 52238 / LMG 8453 / N-1</strain>
    </source>
</reference>
<gene>
    <name evidence="1" type="ordered locus">CNE_1c18260</name>
</gene>
<dbReference type="EMBL" id="CP002877">
    <property type="protein sequence ID" value="AEI77166.1"/>
    <property type="molecule type" value="Genomic_DNA"/>
</dbReference>
<dbReference type="HOGENOM" id="CLU_3396061_0_0_4"/>
<evidence type="ECO:0000313" key="1">
    <source>
        <dbReference type="EMBL" id="AEI77166.1"/>
    </source>
</evidence>
<proteinExistence type="predicted"/>
<accession>G0EWZ3</accession>